<feature type="domain" description="PPIase FKBP-type" evidence="8">
    <location>
        <begin position="224"/>
        <end position="314"/>
    </location>
</feature>
<dbReference type="InterPro" id="IPR001179">
    <property type="entry name" value="PPIase_FKBP_dom"/>
</dbReference>
<evidence type="ECO:0000256" key="7">
    <source>
        <dbReference type="SAM" id="SignalP"/>
    </source>
</evidence>
<dbReference type="Proteomes" id="UP000321379">
    <property type="component" value="Unassembled WGS sequence"/>
</dbReference>
<dbReference type="SUPFAM" id="SSF54534">
    <property type="entry name" value="FKBP-like"/>
    <property type="match status" value="2"/>
</dbReference>
<dbReference type="PROSITE" id="PS51257">
    <property type="entry name" value="PROKAR_LIPOPROTEIN"/>
    <property type="match status" value="1"/>
</dbReference>
<dbReference type="RefSeq" id="WP_147782106.1">
    <property type="nucleotide sequence ID" value="NZ_VRMG01000004.1"/>
</dbReference>
<dbReference type="PROSITE" id="PS50059">
    <property type="entry name" value="FKBP_PPIASE"/>
    <property type="match status" value="1"/>
</dbReference>
<evidence type="ECO:0000313" key="9">
    <source>
        <dbReference type="EMBL" id="TXN31857.1"/>
    </source>
</evidence>
<keyword evidence="10" id="KW-1185">Reference proteome</keyword>
<proteinExistence type="inferred from homology"/>
<dbReference type="AlphaFoldDB" id="A0A5C8UW48"/>
<keyword evidence="7" id="KW-0732">Signal</keyword>
<dbReference type="EC" id="5.2.1.8" evidence="6"/>
<dbReference type="PANTHER" id="PTHR43811">
    <property type="entry name" value="FKBP-TYPE PEPTIDYL-PROLYL CIS-TRANS ISOMERASE FKPA"/>
    <property type="match status" value="1"/>
</dbReference>
<dbReference type="InterPro" id="IPR046357">
    <property type="entry name" value="PPIase_dom_sf"/>
</dbReference>
<dbReference type="Gene3D" id="3.10.50.40">
    <property type="match status" value="1"/>
</dbReference>
<feature type="signal peptide" evidence="7">
    <location>
        <begin position="1"/>
        <end position="21"/>
    </location>
</feature>
<accession>A0A5C8UW48</accession>
<evidence type="ECO:0000256" key="5">
    <source>
        <dbReference type="PROSITE-ProRule" id="PRU00277"/>
    </source>
</evidence>
<evidence type="ECO:0000256" key="4">
    <source>
        <dbReference type="ARBA" id="ARBA00023235"/>
    </source>
</evidence>
<gene>
    <name evidence="9" type="ORF">FVP33_02695</name>
</gene>
<evidence type="ECO:0000256" key="3">
    <source>
        <dbReference type="ARBA" id="ARBA00023110"/>
    </source>
</evidence>
<comment type="caution">
    <text evidence="9">The sequence shown here is derived from an EMBL/GenBank/DDBJ whole genome shotgun (WGS) entry which is preliminary data.</text>
</comment>
<evidence type="ECO:0000313" key="10">
    <source>
        <dbReference type="Proteomes" id="UP000321379"/>
    </source>
</evidence>
<dbReference type="PANTHER" id="PTHR43811:SF19">
    <property type="entry name" value="39 KDA FK506-BINDING NUCLEAR PROTEIN"/>
    <property type="match status" value="1"/>
</dbReference>
<dbReference type="Pfam" id="PF00254">
    <property type="entry name" value="FKBP_C"/>
    <property type="match status" value="1"/>
</dbReference>
<organism evidence="9 10">
    <name type="scientific">Lacisediminihabitans profunda</name>
    <dbReference type="NCBI Taxonomy" id="2594790"/>
    <lineage>
        <taxon>Bacteria</taxon>
        <taxon>Bacillati</taxon>
        <taxon>Actinomycetota</taxon>
        <taxon>Actinomycetes</taxon>
        <taxon>Micrococcales</taxon>
        <taxon>Microbacteriaceae</taxon>
        <taxon>Lacisediminihabitans</taxon>
    </lineage>
</organism>
<evidence type="ECO:0000256" key="2">
    <source>
        <dbReference type="ARBA" id="ARBA00006577"/>
    </source>
</evidence>
<evidence type="ECO:0000256" key="1">
    <source>
        <dbReference type="ARBA" id="ARBA00000971"/>
    </source>
</evidence>
<keyword evidence="3 5" id="KW-0697">Rotamase</keyword>
<keyword evidence="4 5" id="KW-0413">Isomerase</keyword>
<name>A0A5C8UW48_9MICO</name>
<evidence type="ECO:0000259" key="8">
    <source>
        <dbReference type="PROSITE" id="PS50059"/>
    </source>
</evidence>
<reference evidence="9 10" key="1">
    <citation type="submission" date="2019-08" db="EMBL/GenBank/DDBJ databases">
        <title>Bacterial whole genome sequence for Glaciihabitans sp. CHu50b-6-2.</title>
        <authorList>
            <person name="Jin L."/>
        </authorList>
    </citation>
    <scope>NUCLEOTIDE SEQUENCE [LARGE SCALE GENOMIC DNA]</scope>
    <source>
        <strain evidence="9 10">CHu50b-6-2</strain>
    </source>
</reference>
<feature type="chain" id="PRO_5039100932" description="Peptidyl-prolyl cis-trans isomerase" evidence="7">
    <location>
        <begin position="22"/>
        <end position="315"/>
    </location>
</feature>
<evidence type="ECO:0000256" key="6">
    <source>
        <dbReference type="RuleBase" id="RU003915"/>
    </source>
</evidence>
<sequence>MRKTTALIAAFGILASLTACAGGAGSNGCDPLVSSGDASSAVSAPGDFGTAPTVDFPLPLRTKTTQSSQIIAGKGAPIQDGQPVIVDVTVLNGTDGSVLQKTSYAKSGGSVITIGKSSLPAVSKGLQCATVGSRVAIVGSPKDSHGGQASSGLAKDDAVVYVIDVKNAFPARADGADQLPINGLPAVVLAPNGAPGITLPHTTPPKDFSATLLKKGDGAKVANGDFVIIKDTGINWADNSVFTSSWKTGQASAIGVGASSVVAGLSKGLIGQRVGSQVLIVVPPKLATSDGSDTSATVPTDATLVYVVDILGVAK</sequence>
<dbReference type="EMBL" id="VRMG01000004">
    <property type="protein sequence ID" value="TXN31857.1"/>
    <property type="molecule type" value="Genomic_DNA"/>
</dbReference>
<protein>
    <recommendedName>
        <fullName evidence="6">Peptidyl-prolyl cis-trans isomerase</fullName>
        <ecNumber evidence="6">5.2.1.8</ecNumber>
    </recommendedName>
</protein>
<comment type="similarity">
    <text evidence="2 6">Belongs to the FKBP-type PPIase family.</text>
</comment>
<dbReference type="GO" id="GO:0003755">
    <property type="term" value="F:peptidyl-prolyl cis-trans isomerase activity"/>
    <property type="evidence" value="ECO:0007669"/>
    <property type="project" value="UniProtKB-UniRule"/>
</dbReference>
<comment type="catalytic activity">
    <reaction evidence="1 5 6">
        <text>[protein]-peptidylproline (omega=180) = [protein]-peptidylproline (omega=0)</text>
        <dbReference type="Rhea" id="RHEA:16237"/>
        <dbReference type="Rhea" id="RHEA-COMP:10747"/>
        <dbReference type="Rhea" id="RHEA-COMP:10748"/>
        <dbReference type="ChEBI" id="CHEBI:83833"/>
        <dbReference type="ChEBI" id="CHEBI:83834"/>
        <dbReference type="EC" id="5.2.1.8"/>
    </reaction>
</comment>